<dbReference type="OrthoDB" id="10273300at2759"/>
<proteinExistence type="predicted"/>
<evidence type="ECO:0008006" key="4">
    <source>
        <dbReference type="Google" id="ProtNLM"/>
    </source>
</evidence>
<dbReference type="AlphaFoldDB" id="A0A6A3JX54"/>
<evidence type="ECO:0000313" key="2">
    <source>
        <dbReference type="EMBL" id="KAE8997808.1"/>
    </source>
</evidence>
<accession>A0A6A3JX54</accession>
<evidence type="ECO:0000256" key="1">
    <source>
        <dbReference type="SAM" id="SignalP"/>
    </source>
</evidence>
<evidence type="ECO:0000313" key="3">
    <source>
        <dbReference type="Proteomes" id="UP000435112"/>
    </source>
</evidence>
<feature type="chain" id="PRO_5025601739" description="RxLR effector protein" evidence="1">
    <location>
        <begin position="18"/>
        <end position="57"/>
    </location>
</feature>
<dbReference type="EMBL" id="QXFU01001664">
    <property type="protein sequence ID" value="KAE8997808.1"/>
    <property type="molecule type" value="Genomic_DNA"/>
</dbReference>
<feature type="signal peptide" evidence="1">
    <location>
        <begin position="1"/>
        <end position="17"/>
    </location>
</feature>
<dbReference type="Proteomes" id="UP000435112">
    <property type="component" value="Unassembled WGS sequence"/>
</dbReference>
<keyword evidence="1" id="KW-0732">Signal</keyword>
<comment type="caution">
    <text evidence="2">The sequence shown here is derived from an EMBL/GenBank/DDBJ whole genome shotgun (WGS) entry which is preliminary data.</text>
</comment>
<reference evidence="2 3" key="1">
    <citation type="submission" date="2018-09" db="EMBL/GenBank/DDBJ databases">
        <title>Genomic investigation of the strawberry pathogen Phytophthora fragariae indicates pathogenicity is determined by transcriptional variation in three key races.</title>
        <authorList>
            <person name="Adams T.M."/>
            <person name="Armitage A.D."/>
            <person name="Sobczyk M.K."/>
            <person name="Bates H.J."/>
            <person name="Dunwell J.M."/>
            <person name="Nellist C.F."/>
            <person name="Harrison R.J."/>
        </authorList>
    </citation>
    <scope>NUCLEOTIDE SEQUENCE [LARGE SCALE GENOMIC DNA]</scope>
    <source>
        <strain evidence="2 3">SCRP324</strain>
    </source>
</reference>
<organism evidence="2 3">
    <name type="scientific">Phytophthora rubi</name>
    <dbReference type="NCBI Taxonomy" id="129364"/>
    <lineage>
        <taxon>Eukaryota</taxon>
        <taxon>Sar</taxon>
        <taxon>Stramenopiles</taxon>
        <taxon>Oomycota</taxon>
        <taxon>Peronosporomycetes</taxon>
        <taxon>Peronosporales</taxon>
        <taxon>Peronosporaceae</taxon>
        <taxon>Phytophthora</taxon>
    </lineage>
</organism>
<name>A0A6A3JX54_9STRA</name>
<gene>
    <name evidence="2" type="ORF">PR002_g18929</name>
</gene>
<sequence>MTILPCLLSVIVTFTGAAEPARSAMARRALRWCRCAGACAPPIQRGPPWHVAPFVGC</sequence>
<protein>
    <recommendedName>
        <fullName evidence="4">RxLR effector protein</fullName>
    </recommendedName>
</protein>